<dbReference type="PROSITE" id="PS51403">
    <property type="entry name" value="NC1_IV"/>
    <property type="match status" value="1"/>
</dbReference>
<evidence type="ECO:0000313" key="9">
    <source>
        <dbReference type="EMBL" id="VEL14616.1"/>
    </source>
</evidence>
<keyword evidence="7" id="KW-1015">Disulfide bond</keyword>
<dbReference type="InterPro" id="IPR016187">
    <property type="entry name" value="CTDL_fold"/>
</dbReference>
<keyword evidence="10" id="KW-1185">Reference proteome</keyword>
<evidence type="ECO:0000256" key="6">
    <source>
        <dbReference type="ARBA" id="ARBA00023119"/>
    </source>
</evidence>
<dbReference type="OrthoDB" id="10071882at2759"/>
<evidence type="ECO:0000259" key="8">
    <source>
        <dbReference type="PROSITE" id="PS51403"/>
    </source>
</evidence>
<sequence>MDQHVFSCIVLPLQMYAFHSQDRQMPTCPDGWSNAWMGHSYLMNTAYGAQGGGQQLASPGSCLPHFRSHLFIECNAKGLCGFFQEHKNFWLRVIGSSMDDDMFSMIMGEAIKVRNNDDRIGKCVVCLRTQQMTDFFLR</sequence>
<keyword evidence="6" id="KW-0176">Collagen</keyword>
<protein>
    <recommendedName>
        <fullName evidence="8">Collagen IV NC1 domain-containing protein</fullName>
    </recommendedName>
</protein>
<evidence type="ECO:0000256" key="5">
    <source>
        <dbReference type="ARBA" id="ARBA00022869"/>
    </source>
</evidence>
<keyword evidence="5" id="KW-0084">Basement membrane</keyword>
<dbReference type="AlphaFoldDB" id="A0A448WLC9"/>
<evidence type="ECO:0000256" key="1">
    <source>
        <dbReference type="ARBA" id="ARBA00004302"/>
    </source>
</evidence>
<dbReference type="GO" id="GO:0005201">
    <property type="term" value="F:extracellular matrix structural constituent"/>
    <property type="evidence" value="ECO:0007669"/>
    <property type="project" value="InterPro"/>
</dbReference>
<feature type="domain" description="Collagen IV NC1" evidence="8">
    <location>
        <begin position="1"/>
        <end position="130"/>
    </location>
</feature>
<evidence type="ECO:0000256" key="4">
    <source>
        <dbReference type="ARBA" id="ARBA00022737"/>
    </source>
</evidence>
<dbReference type="Pfam" id="PF01413">
    <property type="entry name" value="C4"/>
    <property type="match status" value="1"/>
</dbReference>
<dbReference type="InterPro" id="IPR001442">
    <property type="entry name" value="Collagen_IV_NC"/>
</dbReference>
<keyword evidence="4" id="KW-0677">Repeat</keyword>
<keyword evidence="3" id="KW-0272">Extracellular matrix</keyword>
<evidence type="ECO:0000313" key="10">
    <source>
        <dbReference type="Proteomes" id="UP000784294"/>
    </source>
</evidence>
<evidence type="ECO:0000256" key="7">
    <source>
        <dbReference type="ARBA" id="ARBA00023157"/>
    </source>
</evidence>
<comment type="subcellular location">
    <subcellularLocation>
        <location evidence="1">Secreted</location>
        <location evidence="1">Extracellular space</location>
        <location evidence="1">Extracellular matrix</location>
        <location evidence="1">Basement membrane</location>
    </subcellularLocation>
</comment>
<accession>A0A448WLC9</accession>
<evidence type="ECO:0000256" key="2">
    <source>
        <dbReference type="ARBA" id="ARBA00022525"/>
    </source>
</evidence>
<gene>
    <name evidence="9" type="ORF">PXEA_LOCUS8056</name>
</gene>
<dbReference type="SUPFAM" id="SSF56436">
    <property type="entry name" value="C-type lectin-like"/>
    <property type="match status" value="1"/>
</dbReference>
<keyword evidence="2" id="KW-0964">Secreted</keyword>
<name>A0A448WLC9_9PLAT</name>
<organism evidence="9 10">
    <name type="scientific">Protopolystoma xenopodis</name>
    <dbReference type="NCBI Taxonomy" id="117903"/>
    <lineage>
        <taxon>Eukaryota</taxon>
        <taxon>Metazoa</taxon>
        <taxon>Spiralia</taxon>
        <taxon>Lophotrochozoa</taxon>
        <taxon>Platyhelminthes</taxon>
        <taxon>Monogenea</taxon>
        <taxon>Polyopisthocotylea</taxon>
        <taxon>Polystomatidea</taxon>
        <taxon>Polystomatidae</taxon>
        <taxon>Protopolystoma</taxon>
    </lineage>
</organism>
<dbReference type="GO" id="GO:0005604">
    <property type="term" value="C:basement membrane"/>
    <property type="evidence" value="ECO:0007669"/>
    <property type="project" value="UniProtKB-SubCell"/>
</dbReference>
<reference evidence="9" key="1">
    <citation type="submission" date="2018-11" db="EMBL/GenBank/DDBJ databases">
        <authorList>
            <consortium name="Pathogen Informatics"/>
        </authorList>
    </citation>
    <scope>NUCLEOTIDE SEQUENCE</scope>
</reference>
<evidence type="ECO:0000256" key="3">
    <source>
        <dbReference type="ARBA" id="ARBA00022530"/>
    </source>
</evidence>
<dbReference type="Proteomes" id="UP000784294">
    <property type="component" value="Unassembled WGS sequence"/>
</dbReference>
<proteinExistence type="predicted"/>
<dbReference type="SMART" id="SM00111">
    <property type="entry name" value="C4"/>
    <property type="match status" value="1"/>
</dbReference>
<dbReference type="InterPro" id="IPR036954">
    <property type="entry name" value="Collagen_IV_NC_sf"/>
</dbReference>
<dbReference type="EMBL" id="CAAALY010021761">
    <property type="protein sequence ID" value="VEL14616.1"/>
    <property type="molecule type" value="Genomic_DNA"/>
</dbReference>
<dbReference type="GO" id="GO:0005581">
    <property type="term" value="C:collagen trimer"/>
    <property type="evidence" value="ECO:0007669"/>
    <property type="project" value="UniProtKB-KW"/>
</dbReference>
<comment type="caution">
    <text evidence="9">The sequence shown here is derived from an EMBL/GenBank/DDBJ whole genome shotgun (WGS) entry which is preliminary data.</text>
</comment>
<dbReference type="Gene3D" id="2.170.240.10">
    <property type="entry name" value="Collagen IV, non-collagenous"/>
    <property type="match status" value="1"/>
</dbReference>